<dbReference type="Proteomes" id="UP001341281">
    <property type="component" value="Chromosome 01"/>
</dbReference>
<dbReference type="EMBL" id="CP144745">
    <property type="protein sequence ID" value="WVZ52719.1"/>
    <property type="molecule type" value="Genomic_DNA"/>
</dbReference>
<evidence type="ECO:0000313" key="2">
    <source>
        <dbReference type="Proteomes" id="UP001341281"/>
    </source>
</evidence>
<gene>
    <name evidence="1" type="ORF">U9M48_003754</name>
</gene>
<name>A0AAQ3PJB7_PASNO</name>
<organism evidence="1 2">
    <name type="scientific">Paspalum notatum var. saurae</name>
    <dbReference type="NCBI Taxonomy" id="547442"/>
    <lineage>
        <taxon>Eukaryota</taxon>
        <taxon>Viridiplantae</taxon>
        <taxon>Streptophyta</taxon>
        <taxon>Embryophyta</taxon>
        <taxon>Tracheophyta</taxon>
        <taxon>Spermatophyta</taxon>
        <taxon>Magnoliopsida</taxon>
        <taxon>Liliopsida</taxon>
        <taxon>Poales</taxon>
        <taxon>Poaceae</taxon>
        <taxon>PACMAD clade</taxon>
        <taxon>Panicoideae</taxon>
        <taxon>Andropogonodae</taxon>
        <taxon>Paspaleae</taxon>
        <taxon>Paspalinae</taxon>
        <taxon>Paspalum</taxon>
    </lineage>
</organism>
<reference evidence="1 2" key="1">
    <citation type="submission" date="2024-02" db="EMBL/GenBank/DDBJ databases">
        <title>High-quality chromosome-scale genome assembly of Pensacola bahiagrass (Paspalum notatum Flugge var. saurae).</title>
        <authorList>
            <person name="Vega J.M."/>
            <person name="Podio M."/>
            <person name="Orjuela J."/>
            <person name="Siena L.A."/>
            <person name="Pessino S.C."/>
            <person name="Combes M.C."/>
            <person name="Mariac C."/>
            <person name="Albertini E."/>
            <person name="Pupilli F."/>
            <person name="Ortiz J.P.A."/>
            <person name="Leblanc O."/>
        </authorList>
    </citation>
    <scope>NUCLEOTIDE SEQUENCE [LARGE SCALE GENOMIC DNA]</scope>
    <source>
        <strain evidence="1">R1</strain>
        <tissue evidence="1">Leaf</tissue>
    </source>
</reference>
<accession>A0AAQ3PJB7</accession>
<sequence>MPFGEVQELGLRSYGMHES</sequence>
<dbReference type="EMBL" id="CP144745">
    <property type="protein sequence ID" value="WVZ52720.1"/>
    <property type="molecule type" value="Genomic_DNA"/>
</dbReference>
<keyword evidence="2" id="KW-1185">Reference proteome</keyword>
<protein>
    <submittedName>
        <fullName evidence="1">Uncharacterized protein</fullName>
    </submittedName>
</protein>
<proteinExistence type="predicted"/>
<evidence type="ECO:0000313" key="1">
    <source>
        <dbReference type="EMBL" id="WVZ52720.1"/>
    </source>
</evidence>
<dbReference type="AlphaFoldDB" id="A0AAQ3PJB7"/>